<organism evidence="1 2">
    <name type="scientific">Cetraspora pellucida</name>
    <dbReference type="NCBI Taxonomy" id="1433469"/>
    <lineage>
        <taxon>Eukaryota</taxon>
        <taxon>Fungi</taxon>
        <taxon>Fungi incertae sedis</taxon>
        <taxon>Mucoromycota</taxon>
        <taxon>Glomeromycotina</taxon>
        <taxon>Glomeromycetes</taxon>
        <taxon>Diversisporales</taxon>
        <taxon>Gigasporaceae</taxon>
        <taxon>Cetraspora</taxon>
    </lineage>
</organism>
<reference evidence="1" key="1">
    <citation type="submission" date="2021-06" db="EMBL/GenBank/DDBJ databases">
        <authorList>
            <person name="Kallberg Y."/>
            <person name="Tangrot J."/>
            <person name="Rosling A."/>
        </authorList>
    </citation>
    <scope>NUCLEOTIDE SEQUENCE</scope>
    <source>
        <strain evidence="1">FL966</strain>
    </source>
</reference>
<dbReference type="Proteomes" id="UP000789759">
    <property type="component" value="Unassembled WGS sequence"/>
</dbReference>
<keyword evidence="2" id="KW-1185">Reference proteome</keyword>
<dbReference type="EMBL" id="CAJVQA010037331">
    <property type="protein sequence ID" value="CAG8809715.1"/>
    <property type="molecule type" value="Genomic_DNA"/>
</dbReference>
<comment type="caution">
    <text evidence="1">The sequence shown here is derived from an EMBL/GenBank/DDBJ whole genome shotgun (WGS) entry which is preliminary data.</text>
</comment>
<gene>
    <name evidence="1" type="ORF">CPELLU_LOCUS18506</name>
</gene>
<protein>
    <submittedName>
        <fullName evidence="1">22712_t:CDS:1</fullName>
    </submittedName>
</protein>
<proteinExistence type="predicted"/>
<feature type="non-terminal residue" evidence="1">
    <location>
        <position position="1"/>
    </location>
</feature>
<dbReference type="AlphaFoldDB" id="A0A9N9PBU7"/>
<accession>A0A9N9PBU7</accession>
<name>A0A9N9PBU7_9GLOM</name>
<evidence type="ECO:0000313" key="1">
    <source>
        <dbReference type="EMBL" id="CAG8809715.1"/>
    </source>
</evidence>
<sequence>HSSGLISGTSETLNQKVLACLTTTTKYYNLGIYFSELAFTVGLLKIQLPLYSGLSK</sequence>
<evidence type="ECO:0000313" key="2">
    <source>
        <dbReference type="Proteomes" id="UP000789759"/>
    </source>
</evidence>